<dbReference type="InterPro" id="IPR017867">
    <property type="entry name" value="Tyr_phospatase_low_mol_wt"/>
</dbReference>
<feature type="active site" evidence="5">
    <location>
        <position position="25"/>
    </location>
</feature>
<evidence type="ECO:0000259" key="7">
    <source>
        <dbReference type="SMART" id="SM00226"/>
    </source>
</evidence>
<feature type="region of interest" description="Disordered" evidence="6">
    <location>
        <begin position="172"/>
        <end position="206"/>
    </location>
</feature>
<dbReference type="PANTHER" id="PTHR11717">
    <property type="entry name" value="LOW MOLECULAR WEIGHT PROTEIN TYROSINE PHOSPHATASE"/>
    <property type="match status" value="1"/>
</dbReference>
<dbReference type="SUPFAM" id="SSF52788">
    <property type="entry name" value="Phosphotyrosine protein phosphatases I"/>
    <property type="match status" value="1"/>
</dbReference>
<keyword evidence="4" id="KW-0904">Protein phosphatase</keyword>
<dbReference type="InterPro" id="IPR050438">
    <property type="entry name" value="LMW_PTPase"/>
</dbReference>
<proteinExistence type="inferred from homology"/>
<evidence type="ECO:0000256" key="4">
    <source>
        <dbReference type="ARBA" id="ARBA00022912"/>
    </source>
</evidence>
<keyword evidence="3" id="KW-0378">Hydrolase</keyword>
<dbReference type="AlphaFoldDB" id="A0A917BFX0"/>
<gene>
    <name evidence="8" type="ORF">GCM10011399_32560</name>
</gene>
<dbReference type="CDD" id="cd16343">
    <property type="entry name" value="LMWPTP"/>
    <property type="match status" value="1"/>
</dbReference>
<evidence type="ECO:0000256" key="1">
    <source>
        <dbReference type="ARBA" id="ARBA00011063"/>
    </source>
</evidence>
<dbReference type="InterPro" id="IPR023485">
    <property type="entry name" value="Ptyr_pPase"/>
</dbReference>
<dbReference type="PANTHER" id="PTHR11717:SF7">
    <property type="entry name" value="LOW MOLECULAR WEIGHT PHOSPHOTYROSINE PROTEIN PHOSPHATASE"/>
    <property type="match status" value="1"/>
</dbReference>
<dbReference type="Proteomes" id="UP000598775">
    <property type="component" value="Unassembled WGS sequence"/>
</dbReference>
<dbReference type="EMBL" id="BMGP01000006">
    <property type="protein sequence ID" value="GGF37116.1"/>
    <property type="molecule type" value="Genomic_DNA"/>
</dbReference>
<comment type="caution">
    <text evidence="8">The sequence shown here is derived from an EMBL/GenBank/DDBJ whole genome shotgun (WGS) entry which is preliminary data.</text>
</comment>
<sequence length="206" mass="22427">MPDDHAPRTDGVFRVSMVCTGNICRSPMAEVVLRDLVQKAGLDDRIAVTSAGTGDWHVGEKADPRTIEALARRGYNGQTHRARQFDPAWFDELDLVVALDRSHERVIRGWAENDADRSKIRLLASFDPESAGISDVQDPYYSDAAMFDQVLGIIERSCRALFAQLEPALRHQGGTGIHTPSTAPTTAATTTDPTPSARRGEPSTGA</sequence>
<protein>
    <recommendedName>
        <fullName evidence="2">protein-tyrosine-phosphatase</fullName>
        <ecNumber evidence="2">3.1.3.48</ecNumber>
    </recommendedName>
</protein>
<evidence type="ECO:0000313" key="9">
    <source>
        <dbReference type="Proteomes" id="UP000598775"/>
    </source>
</evidence>
<feature type="compositionally biased region" description="Low complexity" evidence="6">
    <location>
        <begin position="179"/>
        <end position="197"/>
    </location>
</feature>
<evidence type="ECO:0000256" key="6">
    <source>
        <dbReference type="SAM" id="MobiDB-lite"/>
    </source>
</evidence>
<dbReference type="SMART" id="SM00226">
    <property type="entry name" value="LMWPc"/>
    <property type="match status" value="1"/>
</dbReference>
<keyword evidence="9" id="KW-1185">Reference proteome</keyword>
<reference evidence="8 9" key="1">
    <citation type="journal article" date="2014" name="Int. J. Syst. Evol. Microbiol.">
        <title>Complete genome sequence of Corynebacterium casei LMG S-19264T (=DSM 44701T), isolated from a smear-ripened cheese.</title>
        <authorList>
            <consortium name="US DOE Joint Genome Institute (JGI-PGF)"/>
            <person name="Walter F."/>
            <person name="Albersmeier A."/>
            <person name="Kalinowski J."/>
            <person name="Ruckert C."/>
        </authorList>
    </citation>
    <scope>NUCLEOTIDE SEQUENCE [LARGE SCALE GENOMIC DNA]</scope>
    <source>
        <strain evidence="8 9">CGMCC 1.12976</strain>
    </source>
</reference>
<comment type="similarity">
    <text evidence="1">Belongs to the low molecular weight phosphotyrosine protein phosphatase family.</text>
</comment>
<dbReference type="PRINTS" id="PR00719">
    <property type="entry name" value="LMWPTPASE"/>
</dbReference>
<evidence type="ECO:0000313" key="8">
    <source>
        <dbReference type="EMBL" id="GGF37116.1"/>
    </source>
</evidence>
<dbReference type="Pfam" id="PF01451">
    <property type="entry name" value="LMWPc"/>
    <property type="match status" value="1"/>
</dbReference>
<dbReference type="Gene3D" id="3.40.50.2300">
    <property type="match status" value="1"/>
</dbReference>
<dbReference type="GO" id="GO:0004725">
    <property type="term" value="F:protein tyrosine phosphatase activity"/>
    <property type="evidence" value="ECO:0007669"/>
    <property type="project" value="UniProtKB-EC"/>
</dbReference>
<evidence type="ECO:0000256" key="5">
    <source>
        <dbReference type="PIRSR" id="PIRSR617867-1"/>
    </source>
</evidence>
<feature type="active site" evidence="5">
    <location>
        <position position="19"/>
    </location>
</feature>
<name>A0A917BFX0_9MICO</name>
<organism evidence="8 9">
    <name type="scientific">Subtercola lobariae</name>
    <dbReference type="NCBI Taxonomy" id="1588641"/>
    <lineage>
        <taxon>Bacteria</taxon>
        <taxon>Bacillati</taxon>
        <taxon>Actinomycetota</taxon>
        <taxon>Actinomycetes</taxon>
        <taxon>Micrococcales</taxon>
        <taxon>Microbacteriaceae</taxon>
        <taxon>Subtercola</taxon>
    </lineage>
</organism>
<feature type="active site" description="Proton donor" evidence="5">
    <location>
        <position position="138"/>
    </location>
</feature>
<accession>A0A917BFX0</accession>
<dbReference type="InterPro" id="IPR036196">
    <property type="entry name" value="Ptyr_pPase_sf"/>
</dbReference>
<feature type="domain" description="Phosphotyrosine protein phosphatase I" evidence="7">
    <location>
        <begin position="13"/>
        <end position="164"/>
    </location>
</feature>
<evidence type="ECO:0000256" key="3">
    <source>
        <dbReference type="ARBA" id="ARBA00022801"/>
    </source>
</evidence>
<dbReference type="EC" id="3.1.3.48" evidence="2"/>
<evidence type="ECO:0000256" key="2">
    <source>
        <dbReference type="ARBA" id="ARBA00013064"/>
    </source>
</evidence>